<dbReference type="SUPFAM" id="SSF49265">
    <property type="entry name" value="Fibronectin type III"/>
    <property type="match status" value="1"/>
</dbReference>
<feature type="domain" description="SLH" evidence="7">
    <location>
        <begin position="882"/>
        <end position="945"/>
    </location>
</feature>
<evidence type="ECO:0000256" key="5">
    <source>
        <dbReference type="SAM" id="SignalP"/>
    </source>
</evidence>
<dbReference type="Gene3D" id="2.30.30.100">
    <property type="match status" value="4"/>
</dbReference>
<dbReference type="InterPro" id="IPR003644">
    <property type="entry name" value="Calx_beta"/>
</dbReference>
<proteinExistence type="predicted"/>
<dbReference type="InterPro" id="IPR013783">
    <property type="entry name" value="Ig-like_fold"/>
</dbReference>
<dbReference type="Pfam" id="PF03160">
    <property type="entry name" value="Calx-beta"/>
    <property type="match status" value="1"/>
</dbReference>
<dbReference type="SMART" id="SM00060">
    <property type="entry name" value="FN3"/>
    <property type="match status" value="1"/>
</dbReference>
<accession>A0A7G5C0G0</accession>
<dbReference type="GO" id="GO:0016020">
    <property type="term" value="C:membrane"/>
    <property type="evidence" value="ECO:0007669"/>
    <property type="project" value="InterPro"/>
</dbReference>
<feature type="chain" id="PRO_5028808617" evidence="5">
    <location>
        <begin position="31"/>
        <end position="1003"/>
    </location>
</feature>
<dbReference type="PROSITE" id="PS50853">
    <property type="entry name" value="FN3"/>
    <property type="match status" value="1"/>
</dbReference>
<dbReference type="CDD" id="cd00063">
    <property type="entry name" value="FN3"/>
    <property type="match status" value="1"/>
</dbReference>
<organism evidence="8 9">
    <name type="scientific">Cohnella cholangitidis</name>
    <dbReference type="NCBI Taxonomy" id="2598458"/>
    <lineage>
        <taxon>Bacteria</taxon>
        <taxon>Bacillati</taxon>
        <taxon>Bacillota</taxon>
        <taxon>Bacilli</taxon>
        <taxon>Bacillales</taxon>
        <taxon>Paenibacillaceae</taxon>
        <taxon>Cohnella</taxon>
    </lineage>
</organism>
<feature type="signal peptide" evidence="5">
    <location>
        <begin position="1"/>
        <end position="30"/>
    </location>
</feature>
<dbReference type="InterPro" id="IPR038081">
    <property type="entry name" value="CalX-like_sf"/>
</dbReference>
<evidence type="ECO:0000259" key="7">
    <source>
        <dbReference type="PROSITE" id="PS51272"/>
    </source>
</evidence>
<dbReference type="Pfam" id="PF00395">
    <property type="entry name" value="SLH"/>
    <property type="match status" value="3"/>
</dbReference>
<evidence type="ECO:0000313" key="9">
    <source>
        <dbReference type="Proteomes" id="UP000515679"/>
    </source>
</evidence>
<dbReference type="EMBL" id="CP041969">
    <property type="protein sequence ID" value="QMV42694.1"/>
    <property type="molecule type" value="Genomic_DNA"/>
</dbReference>
<dbReference type="Pfam" id="PF00041">
    <property type="entry name" value="fn3"/>
    <property type="match status" value="1"/>
</dbReference>
<dbReference type="InterPro" id="IPR028994">
    <property type="entry name" value="Integrin_alpha_N"/>
</dbReference>
<dbReference type="InterPro" id="IPR013517">
    <property type="entry name" value="FG-GAP"/>
</dbReference>
<protein>
    <submittedName>
        <fullName evidence="8">Uncharacterized protein</fullName>
    </submittedName>
</protein>
<keyword evidence="3" id="KW-0106">Calcium</keyword>
<evidence type="ECO:0000256" key="1">
    <source>
        <dbReference type="ARBA" id="ARBA00022729"/>
    </source>
</evidence>
<dbReference type="AlphaFoldDB" id="A0A7G5C0G0"/>
<dbReference type="Gene3D" id="2.60.40.2030">
    <property type="match status" value="1"/>
</dbReference>
<evidence type="ECO:0000256" key="3">
    <source>
        <dbReference type="ARBA" id="ARBA00022837"/>
    </source>
</evidence>
<keyword evidence="1 5" id="KW-0732">Signal</keyword>
<dbReference type="InterPro" id="IPR025883">
    <property type="entry name" value="Cadherin-like_domain"/>
</dbReference>
<dbReference type="PANTHER" id="PTHR46580">
    <property type="entry name" value="SENSOR KINASE-RELATED"/>
    <property type="match status" value="1"/>
</dbReference>
<dbReference type="InterPro" id="IPR036116">
    <property type="entry name" value="FN3_sf"/>
</dbReference>
<dbReference type="RefSeq" id="WP_182298922.1">
    <property type="nucleotide sequence ID" value="NZ_CP041969.1"/>
</dbReference>
<evidence type="ECO:0000313" key="8">
    <source>
        <dbReference type="EMBL" id="QMV42694.1"/>
    </source>
</evidence>
<dbReference type="PROSITE" id="PS00018">
    <property type="entry name" value="EF_HAND_1"/>
    <property type="match status" value="1"/>
</dbReference>
<dbReference type="SUPFAM" id="SSF141072">
    <property type="entry name" value="CalX-like"/>
    <property type="match status" value="1"/>
</dbReference>
<dbReference type="KEGG" id="cchl:FPL14_16975"/>
<dbReference type="InterPro" id="IPR018247">
    <property type="entry name" value="EF_Hand_1_Ca_BS"/>
</dbReference>
<dbReference type="InterPro" id="IPR001119">
    <property type="entry name" value="SLH_dom"/>
</dbReference>
<dbReference type="Proteomes" id="UP000515679">
    <property type="component" value="Chromosome"/>
</dbReference>
<dbReference type="InterPro" id="IPR003961">
    <property type="entry name" value="FN3_dom"/>
</dbReference>
<feature type="domain" description="SLH" evidence="7">
    <location>
        <begin position="822"/>
        <end position="881"/>
    </location>
</feature>
<dbReference type="Gene3D" id="2.60.40.10">
    <property type="entry name" value="Immunoglobulins"/>
    <property type="match status" value="1"/>
</dbReference>
<dbReference type="SMART" id="SM00237">
    <property type="entry name" value="Calx_beta"/>
    <property type="match status" value="1"/>
</dbReference>
<dbReference type="Pfam" id="PF13517">
    <property type="entry name" value="FG-GAP_3"/>
    <property type="match status" value="3"/>
</dbReference>
<reference evidence="8 9" key="1">
    <citation type="submission" date="2019-07" db="EMBL/GenBank/DDBJ databases">
        <authorList>
            <person name="Kim J.K."/>
            <person name="Cheong H.-M."/>
            <person name="Choi Y."/>
            <person name="Hwang K.J."/>
            <person name="Lee S."/>
            <person name="Choi C."/>
        </authorList>
    </citation>
    <scope>NUCLEOTIDE SEQUENCE [LARGE SCALE GENOMIC DNA]</scope>
    <source>
        <strain evidence="8 9">KS 22</strain>
    </source>
</reference>
<keyword evidence="2" id="KW-0677">Repeat</keyword>
<dbReference type="Pfam" id="PF12733">
    <property type="entry name" value="Cadherin-like"/>
    <property type="match status" value="1"/>
</dbReference>
<gene>
    <name evidence="8" type="ORF">FPL14_16975</name>
</gene>
<feature type="domain" description="Fibronectin type-III" evidence="6">
    <location>
        <begin position="614"/>
        <end position="701"/>
    </location>
</feature>
<sequence length="1003" mass="102203">MLRKKWVQALRVLPIAAGVSLLAAPMQSFAATPLFQNAVSVHNGILFFDAFNGDVNGDGKMDLIVADIGASQITVLLGNGDGTFRPGLNTAVGSNPRDIAIGDFDGDGKVDLAVANTRAATVSILIGQGNGTFEADDSPESVGIEPYGIVAADLNGDGHDDVAVSNNGSNSLSILLGNGDGTFGSAISIPVGINPRSLVASDFNGDGKADLAVANTTSNTVTVLLGDGSGTHYNPTNYFTGSSPIGLHAVDLDLDGKMDLALAANMSDAMNVLIGDGNGTFSAPVVYSAGAGSYPLDLTVGDFDGDGNPDLVGGSQIGDLTLLLGNGNGTFQAAMNFPSYGRFLTSGDYNGDGKSDLVMINDRGVYVMNSAAEGALSFQSALYGADENEGSVIVAVYRTGGTYGQAKVRIQTADGTATAGTDYAAVNDTIVFNQGETSKTYSIPIMNNAGYQGDRTFSVHLSSPANGAILGTTVTAAVTIREVDPVSDTTAPVVDASKFSAIDHYSGTPDQLFGAAGAVGEPGAIVRAFRWTDSDSDGVVDAGELGSAISLGTSAADGSIAAANIGDLAPGTYAFVIAAEDAASNESARSAATAVNVTLAKGAAPDTTAPAWPGGAGVVFSGVSTSGVSLGWPEASDNVGIQAYEIYKAGLLVTSVPATSRSYAITGLSAGTAYAFSIKAVDGAGNKSSELAGTVTTTASSTSSGSGSGSSAPSYSSEKRLKELSLSIGGKPLALTPSFRPEVNDYSATTTEEQIALSFGAMHTAARVEINGQSVTGSYTKSLDKGDNLFNILIRAEDGTTLSYRLTVKRESSGDETGPGTEVKSSFNDIKGHWAEADIQAAFALGIVKGDQAGAFRPNAAINRAEFIVMLNRVRKGSSDSSNVFSDGPAISAWARDAVNAAAAQGIITGYGDGTFRPDQSVTRAEMAAMLVRAMKWQTESGSAATAFADDAGIPAWAKRYVLAAAKNGILQGQGDNRFAPNESLTRAEAAALLVRLSKISST</sequence>
<evidence type="ECO:0000256" key="4">
    <source>
        <dbReference type="SAM" id="MobiDB-lite"/>
    </source>
</evidence>
<dbReference type="Pfam" id="PF01839">
    <property type="entry name" value="FG-GAP"/>
    <property type="match status" value="1"/>
</dbReference>
<evidence type="ECO:0000256" key="2">
    <source>
        <dbReference type="ARBA" id="ARBA00022737"/>
    </source>
</evidence>
<feature type="region of interest" description="Disordered" evidence="4">
    <location>
        <begin position="697"/>
        <end position="716"/>
    </location>
</feature>
<dbReference type="PROSITE" id="PS51272">
    <property type="entry name" value="SLH"/>
    <property type="match status" value="3"/>
</dbReference>
<feature type="domain" description="SLH" evidence="7">
    <location>
        <begin position="946"/>
        <end position="1003"/>
    </location>
</feature>
<keyword evidence="9" id="KW-1185">Reference proteome</keyword>
<dbReference type="GO" id="GO:0007154">
    <property type="term" value="P:cell communication"/>
    <property type="evidence" value="ECO:0007669"/>
    <property type="project" value="InterPro"/>
</dbReference>
<name>A0A7G5C0G0_9BACL</name>
<dbReference type="Gene3D" id="2.130.10.130">
    <property type="entry name" value="Integrin alpha, N-terminal"/>
    <property type="match status" value="1"/>
</dbReference>
<evidence type="ECO:0000259" key="6">
    <source>
        <dbReference type="PROSITE" id="PS50853"/>
    </source>
</evidence>
<dbReference type="SUPFAM" id="SSF69318">
    <property type="entry name" value="Integrin alpha N-terminal domain"/>
    <property type="match status" value="1"/>
</dbReference>